<protein>
    <recommendedName>
        <fullName evidence="4">AttH domain-containing protein</fullName>
    </recommendedName>
</protein>
<dbReference type="OrthoDB" id="5295747at2759"/>
<dbReference type="InterPro" id="IPR053112">
    <property type="entry name" value="Fungal_Dehydratase/Hydratase"/>
</dbReference>
<dbReference type="Proteomes" id="UP000019478">
    <property type="component" value="Unassembled WGS sequence"/>
</dbReference>
<keyword evidence="1" id="KW-0732">Signal</keyword>
<dbReference type="STRING" id="1182542.W9Y1M9"/>
<dbReference type="PANTHER" id="PTHR40617:SF1">
    <property type="entry name" value="ATTH DOMAIN-CONTAINING PROTEIN-RELATED"/>
    <property type="match status" value="1"/>
</dbReference>
<dbReference type="HOGENOM" id="CLU_060575_0_0_1"/>
<dbReference type="RefSeq" id="XP_007732001.1">
    <property type="nucleotide sequence ID" value="XM_007733811.1"/>
</dbReference>
<feature type="chain" id="PRO_5004932422" description="AttH domain-containing protein" evidence="1">
    <location>
        <begin position="20"/>
        <end position="354"/>
    </location>
</feature>
<evidence type="ECO:0000313" key="2">
    <source>
        <dbReference type="EMBL" id="EXJ86722.1"/>
    </source>
</evidence>
<evidence type="ECO:0000256" key="1">
    <source>
        <dbReference type="SAM" id="SignalP"/>
    </source>
</evidence>
<dbReference type="SUPFAM" id="SSF159245">
    <property type="entry name" value="AttH-like"/>
    <property type="match status" value="1"/>
</dbReference>
<dbReference type="eggNOG" id="ENOG502SPEU">
    <property type="taxonomic scope" value="Eukaryota"/>
</dbReference>
<evidence type="ECO:0000313" key="3">
    <source>
        <dbReference type="Proteomes" id="UP000019478"/>
    </source>
</evidence>
<proteinExistence type="predicted"/>
<keyword evidence="3" id="KW-1185">Reference proteome</keyword>
<reference evidence="2 3" key="1">
    <citation type="submission" date="2013-03" db="EMBL/GenBank/DDBJ databases">
        <title>The Genome Sequence of Capronia epimyces CBS 606.96.</title>
        <authorList>
            <consortium name="The Broad Institute Genomics Platform"/>
            <person name="Cuomo C."/>
            <person name="de Hoog S."/>
            <person name="Gorbushina A."/>
            <person name="Walker B."/>
            <person name="Young S.K."/>
            <person name="Zeng Q."/>
            <person name="Gargeya S."/>
            <person name="Fitzgerald M."/>
            <person name="Haas B."/>
            <person name="Abouelleil A."/>
            <person name="Allen A.W."/>
            <person name="Alvarado L."/>
            <person name="Arachchi H.M."/>
            <person name="Berlin A.M."/>
            <person name="Chapman S.B."/>
            <person name="Gainer-Dewar J."/>
            <person name="Goldberg J."/>
            <person name="Griggs A."/>
            <person name="Gujja S."/>
            <person name="Hansen M."/>
            <person name="Howarth C."/>
            <person name="Imamovic A."/>
            <person name="Ireland A."/>
            <person name="Larimer J."/>
            <person name="McCowan C."/>
            <person name="Murphy C."/>
            <person name="Pearson M."/>
            <person name="Poon T.W."/>
            <person name="Priest M."/>
            <person name="Roberts A."/>
            <person name="Saif S."/>
            <person name="Shea T."/>
            <person name="Sisk P."/>
            <person name="Sykes S."/>
            <person name="Wortman J."/>
            <person name="Nusbaum C."/>
            <person name="Birren B."/>
        </authorList>
    </citation>
    <scope>NUCLEOTIDE SEQUENCE [LARGE SCALE GENOMIC DNA]</scope>
    <source>
        <strain evidence="2 3">CBS 606.96</strain>
    </source>
</reference>
<evidence type="ECO:0008006" key="4">
    <source>
        <dbReference type="Google" id="ProtNLM"/>
    </source>
</evidence>
<comment type="caution">
    <text evidence="2">The sequence shown here is derived from an EMBL/GenBank/DDBJ whole genome shotgun (WGS) entry which is preliminary data.</text>
</comment>
<dbReference type="PANTHER" id="PTHR40617">
    <property type="entry name" value="TERPENE CYCLASE ASQC"/>
    <property type="match status" value="1"/>
</dbReference>
<accession>W9Y1M9</accession>
<feature type="signal peptide" evidence="1">
    <location>
        <begin position="1"/>
        <end position="19"/>
    </location>
</feature>
<sequence length="354" mass="38317">MFLTLGFLVLSLVALPCTAFLRTAPNVSSSDYSFTQFGAVANVKNVVAYNGTGIKSYWWANFFQGTNGHSYCVVITSANSGPNDTVSSLSVTDLNTGYHFGTSVIEPGQLSTTKFEGKSSVLHVGSTAADEFSQTYAVSTLPEFKFDLQWVPKGPILYQGGSGFFEFGADLAYTFDVVEALPSGTLVVNGTNVTVVPENSTTWLDYQWGPGYAIGGWHDWVILLENGVRMQVTVTAPNAAYKQASFTTMVYPDGHQELWPVKNDTQPRNPWVSSLSNITYYSDYVIDIPLKNTILYSHLPVKGGETGPSNGSTTANTIADTFTWINGTFDGLPIKGYGIMELRENAGCTSFGAC</sequence>
<dbReference type="AlphaFoldDB" id="W9Y1M9"/>
<dbReference type="EMBL" id="AMGY01000003">
    <property type="protein sequence ID" value="EXJ86722.1"/>
    <property type="molecule type" value="Genomic_DNA"/>
</dbReference>
<dbReference type="Gene3D" id="2.40.370.10">
    <property type="entry name" value="AttH-like domain"/>
    <property type="match status" value="1"/>
</dbReference>
<dbReference type="InterPro" id="IPR023374">
    <property type="entry name" value="AttH-like_dom_sf"/>
</dbReference>
<dbReference type="GeneID" id="19167801"/>
<name>W9Y1M9_9EURO</name>
<gene>
    <name evidence="2" type="ORF">A1O3_03675</name>
</gene>
<organism evidence="2 3">
    <name type="scientific">Capronia epimyces CBS 606.96</name>
    <dbReference type="NCBI Taxonomy" id="1182542"/>
    <lineage>
        <taxon>Eukaryota</taxon>
        <taxon>Fungi</taxon>
        <taxon>Dikarya</taxon>
        <taxon>Ascomycota</taxon>
        <taxon>Pezizomycotina</taxon>
        <taxon>Eurotiomycetes</taxon>
        <taxon>Chaetothyriomycetidae</taxon>
        <taxon>Chaetothyriales</taxon>
        <taxon>Herpotrichiellaceae</taxon>
        <taxon>Capronia</taxon>
    </lineage>
</organism>